<dbReference type="Pfam" id="PF13424">
    <property type="entry name" value="TPR_12"/>
    <property type="match status" value="2"/>
</dbReference>
<evidence type="ECO:0000313" key="3">
    <source>
        <dbReference type="EMBL" id="GIZ43076.1"/>
    </source>
</evidence>
<dbReference type="AlphaFoldDB" id="A0A9P3CHX1"/>
<protein>
    <recommendedName>
        <fullName evidence="2">NB-ARC domain-containing protein</fullName>
    </recommendedName>
</protein>
<dbReference type="Gene3D" id="3.40.50.300">
    <property type="entry name" value="P-loop containing nucleotide triphosphate hydrolases"/>
    <property type="match status" value="1"/>
</dbReference>
<sequence length="846" mass="94359">MEYVGAGHPGANRSYVQSGGSHNTQYNAEHIHLAAERAETPPPPCLHLPFRRDRDYVDRPALAAEIHAKLAQPAARVALVGLGGVGKSQLAIEHCYRVREQSPGTWVLWIHASNAARYEQSLREVAEVVKIRGRHDAKTEIFALVRAWLRDPKGSKRWLIVLDNVDDASFLLEPPVESSDAGRERRIDYLPACAHGSILVTSRSEDEARNIVQYAADVVKVRPMEMGDAVAVLERKLGDQHSRTDIARLAETLEGIPLALTQAASYILQRGRRYTVERYIQKLPRGHSSKNSVLDEEAEDHQRDREAKNAISITWQISFEHVYRTRRSAADLLSVMSLCDRQAIPDELIRACTKSSRVSRRTMHVDTNAGAKMDVDGVINGKVEAEYESDGGSEQSLDDAFDKDLTTLEGYSFVSITTDKSAFEMHRLVQQATQGWLNVRGLLEDCIEWFVGGLDDVFPAVTYDNWSACQKFFPHARAALQQRPKVEQTVLQWTNILYKAGWYASEQGNAADAERMSTRSMKERQKILGAEHPSTLTSVSNLARVLQDQGKYEATEEMNRRALEGREKVLGAEHPSTLTSVSNLALVLRYQGKYDAAEEMNRRALEGREKVLGAEHPSTLTSVSNLALVLRYQGKYDAAEEMNRRVLEASEKVLGAEHPDTLISVSNLALVLQDQGKYEATEEMNRRALEGYEKVLGAEHPSTLTSVSNLASVLQDQGKYEAAEEMNRRALEGREKVLGAEHPETLTSVSILASGLRDQGKYEAAEEMNRRALEGREKVLGAEHPDTLTSVYCLAYLFHQKHYFAAALPLYERACAGYSKTLGPAHPTTKACRAHMASLQDQIGEY</sequence>
<dbReference type="Gene3D" id="1.25.40.10">
    <property type="entry name" value="Tetratricopeptide repeat domain"/>
    <property type="match status" value="2"/>
</dbReference>
<accession>A0A9P3CHX1</accession>
<evidence type="ECO:0000256" key="1">
    <source>
        <dbReference type="SAM" id="MobiDB-lite"/>
    </source>
</evidence>
<dbReference type="SUPFAM" id="SSF48452">
    <property type="entry name" value="TPR-like"/>
    <property type="match status" value="2"/>
</dbReference>
<dbReference type="InterPro" id="IPR011990">
    <property type="entry name" value="TPR-like_helical_dom_sf"/>
</dbReference>
<dbReference type="OrthoDB" id="3847045at2759"/>
<dbReference type="PRINTS" id="PR00381">
    <property type="entry name" value="KINESINLIGHT"/>
</dbReference>
<dbReference type="PANTHER" id="PTHR46082:SF6">
    <property type="entry name" value="AAA+ ATPASE DOMAIN-CONTAINING PROTEIN-RELATED"/>
    <property type="match status" value="1"/>
</dbReference>
<evidence type="ECO:0000259" key="2">
    <source>
        <dbReference type="Pfam" id="PF00931"/>
    </source>
</evidence>
<dbReference type="Pfam" id="PF00931">
    <property type="entry name" value="NB-ARC"/>
    <property type="match status" value="1"/>
</dbReference>
<dbReference type="Pfam" id="PF13374">
    <property type="entry name" value="TPR_10"/>
    <property type="match status" value="4"/>
</dbReference>
<dbReference type="SUPFAM" id="SSF52540">
    <property type="entry name" value="P-loop containing nucleoside triphosphate hydrolases"/>
    <property type="match status" value="1"/>
</dbReference>
<comment type="caution">
    <text evidence="3">The sequence shown here is derived from an EMBL/GenBank/DDBJ whole genome shotgun (WGS) entry which is preliminary data.</text>
</comment>
<gene>
    <name evidence="3" type="ORF">CKM354_000631800</name>
</gene>
<keyword evidence="4" id="KW-1185">Reference proteome</keyword>
<dbReference type="GeneID" id="68291893"/>
<feature type="domain" description="NB-ARC" evidence="2">
    <location>
        <begin position="76"/>
        <end position="239"/>
    </location>
</feature>
<feature type="region of interest" description="Disordered" evidence="1">
    <location>
        <begin position="1"/>
        <end position="20"/>
    </location>
</feature>
<dbReference type="RefSeq" id="XP_044657563.1">
    <property type="nucleotide sequence ID" value="XM_044801628.1"/>
</dbReference>
<proteinExistence type="predicted"/>
<dbReference type="NCBIfam" id="NF040586">
    <property type="entry name" value="FxSxx_TPR"/>
    <property type="match status" value="1"/>
</dbReference>
<dbReference type="Proteomes" id="UP000825890">
    <property type="component" value="Unassembled WGS sequence"/>
</dbReference>
<dbReference type="InterPro" id="IPR002182">
    <property type="entry name" value="NB-ARC"/>
</dbReference>
<dbReference type="GO" id="GO:0043531">
    <property type="term" value="F:ADP binding"/>
    <property type="evidence" value="ECO:0007669"/>
    <property type="project" value="InterPro"/>
</dbReference>
<dbReference type="PANTHER" id="PTHR46082">
    <property type="entry name" value="ATP/GTP-BINDING PROTEIN-RELATED"/>
    <property type="match status" value="1"/>
</dbReference>
<dbReference type="InterPro" id="IPR027417">
    <property type="entry name" value="P-loop_NTPase"/>
</dbReference>
<dbReference type="EMBL" id="BOLY01000004">
    <property type="protein sequence ID" value="GIZ43076.1"/>
    <property type="molecule type" value="Genomic_DNA"/>
</dbReference>
<reference evidence="3 4" key="1">
    <citation type="submission" date="2021-01" db="EMBL/GenBank/DDBJ databases">
        <title>Cercospora kikuchii MAFF 305040 whole genome shotgun sequence.</title>
        <authorList>
            <person name="Kashiwa T."/>
            <person name="Suzuki T."/>
        </authorList>
    </citation>
    <scope>NUCLEOTIDE SEQUENCE [LARGE SCALE GENOMIC DNA]</scope>
    <source>
        <strain evidence="3 4">MAFF 305040</strain>
    </source>
</reference>
<organism evidence="3 4">
    <name type="scientific">Cercospora kikuchii</name>
    <dbReference type="NCBI Taxonomy" id="84275"/>
    <lineage>
        <taxon>Eukaryota</taxon>
        <taxon>Fungi</taxon>
        <taxon>Dikarya</taxon>
        <taxon>Ascomycota</taxon>
        <taxon>Pezizomycotina</taxon>
        <taxon>Dothideomycetes</taxon>
        <taxon>Dothideomycetidae</taxon>
        <taxon>Mycosphaerellales</taxon>
        <taxon>Mycosphaerellaceae</taxon>
        <taxon>Cercospora</taxon>
    </lineage>
</organism>
<name>A0A9P3CHX1_9PEZI</name>
<dbReference type="InterPro" id="IPR053137">
    <property type="entry name" value="NLR-like"/>
</dbReference>
<evidence type="ECO:0000313" key="4">
    <source>
        <dbReference type="Proteomes" id="UP000825890"/>
    </source>
</evidence>